<feature type="region of interest" description="Disordered" evidence="1">
    <location>
        <begin position="1"/>
        <end position="52"/>
    </location>
</feature>
<dbReference type="SMART" id="SM00220">
    <property type="entry name" value="S_TKc"/>
    <property type="match status" value="1"/>
</dbReference>
<evidence type="ECO:0000256" key="1">
    <source>
        <dbReference type="SAM" id="MobiDB-lite"/>
    </source>
</evidence>
<dbReference type="GO" id="GO:0005524">
    <property type="term" value="F:ATP binding"/>
    <property type="evidence" value="ECO:0007669"/>
    <property type="project" value="InterPro"/>
</dbReference>
<reference evidence="3" key="2">
    <citation type="submission" date="2020-05" db="EMBL/GenBank/DDBJ databases">
        <authorList>
            <person name="Kim H.-S."/>
            <person name="Proctor R.H."/>
            <person name="Brown D.W."/>
        </authorList>
    </citation>
    <scope>NUCLEOTIDE SEQUENCE</scope>
    <source>
        <strain evidence="3">NRRL 20472</strain>
    </source>
</reference>
<dbReference type="OrthoDB" id="4062651at2759"/>
<comment type="caution">
    <text evidence="3">The sequence shown here is derived from an EMBL/GenBank/DDBJ whole genome shotgun (WGS) entry which is preliminary data.</text>
</comment>
<dbReference type="SUPFAM" id="SSF56112">
    <property type="entry name" value="Protein kinase-like (PK-like)"/>
    <property type="match status" value="1"/>
</dbReference>
<evidence type="ECO:0000259" key="2">
    <source>
        <dbReference type="PROSITE" id="PS50011"/>
    </source>
</evidence>
<dbReference type="GO" id="GO:0004672">
    <property type="term" value="F:protein kinase activity"/>
    <property type="evidence" value="ECO:0007669"/>
    <property type="project" value="InterPro"/>
</dbReference>
<dbReference type="InterPro" id="IPR011009">
    <property type="entry name" value="Kinase-like_dom_sf"/>
</dbReference>
<dbReference type="EMBL" id="JABEXW010001319">
    <property type="protein sequence ID" value="KAF4944601.1"/>
    <property type="molecule type" value="Genomic_DNA"/>
</dbReference>
<evidence type="ECO:0000313" key="3">
    <source>
        <dbReference type="EMBL" id="KAF4944601.1"/>
    </source>
</evidence>
<dbReference type="Pfam" id="PF00069">
    <property type="entry name" value="Pkinase"/>
    <property type="match status" value="1"/>
</dbReference>
<accession>A0A8H4SRU0</accession>
<dbReference type="Gene3D" id="1.10.510.10">
    <property type="entry name" value="Transferase(Phosphotransferase) domain 1"/>
    <property type="match status" value="1"/>
</dbReference>
<protein>
    <recommendedName>
        <fullName evidence="2">Protein kinase domain-containing protein</fullName>
    </recommendedName>
</protein>
<organism evidence="3 4">
    <name type="scientific">Fusarium sarcochroum</name>
    <dbReference type="NCBI Taxonomy" id="1208366"/>
    <lineage>
        <taxon>Eukaryota</taxon>
        <taxon>Fungi</taxon>
        <taxon>Dikarya</taxon>
        <taxon>Ascomycota</taxon>
        <taxon>Pezizomycotina</taxon>
        <taxon>Sordariomycetes</taxon>
        <taxon>Hypocreomycetidae</taxon>
        <taxon>Hypocreales</taxon>
        <taxon>Nectriaceae</taxon>
        <taxon>Fusarium</taxon>
        <taxon>Fusarium lateritium species complex</taxon>
    </lineage>
</organism>
<name>A0A8H4SRU0_9HYPO</name>
<feature type="region of interest" description="Disordered" evidence="1">
    <location>
        <begin position="335"/>
        <end position="357"/>
    </location>
</feature>
<reference evidence="3" key="1">
    <citation type="journal article" date="2020" name="BMC Genomics">
        <title>Correction to: Identification and distribution of gene clusters required for synthesis of sphingolipid metabolism inhibitors in diverse species of the filamentous fungus Fusarium.</title>
        <authorList>
            <person name="Kim H.S."/>
            <person name="Lohmar J.M."/>
            <person name="Busman M."/>
            <person name="Brown D.W."/>
            <person name="Naumann T.A."/>
            <person name="Divon H.H."/>
            <person name="Lysoe E."/>
            <person name="Uhlig S."/>
            <person name="Proctor R.H."/>
        </authorList>
    </citation>
    <scope>NUCLEOTIDE SEQUENCE</scope>
    <source>
        <strain evidence="3">NRRL 20472</strain>
    </source>
</reference>
<gene>
    <name evidence="3" type="ORF">FSARC_14631</name>
</gene>
<proteinExistence type="predicted"/>
<dbReference type="InterPro" id="IPR000719">
    <property type="entry name" value="Prot_kinase_dom"/>
</dbReference>
<keyword evidence="4" id="KW-1185">Reference proteome</keyword>
<evidence type="ECO:0000313" key="4">
    <source>
        <dbReference type="Proteomes" id="UP000622797"/>
    </source>
</evidence>
<sequence>METLKRRKDAEMPVTQSRDTARSQQTPPTKKARKQHQSEADDPSFRSECLEDSPAAPLSMEICEICERWKEEGDEVAFDHIRLVVKISAGQFFYADTHCPVEVPPGHTIDLGQLSSTFDANQHVKHQFATFLASELGLNELNLIPIPDKAIWPFFSSSFTRAPENMSQHFYIKRAHLQEYDETDGEKDRISQTVLEEAKVYEILRNSPHPNIAKYWGCEVVDGTIHGLCLGKYDMTLYDRIIDTEVPLDVDKCLQAIKAGIFHLHSLGLAHNDINPSNIMIDEGDNPIIIDFDSCRHEGEELIKYGTPDWCFEGMQYASRENDLYGLSKMEEFLNNPPRQEEDAQDEECVDQKEDVE</sequence>
<feature type="compositionally biased region" description="Basic and acidic residues" evidence="1">
    <location>
        <begin position="36"/>
        <end position="49"/>
    </location>
</feature>
<feature type="domain" description="Protein kinase" evidence="2">
    <location>
        <begin position="103"/>
        <end position="357"/>
    </location>
</feature>
<feature type="compositionally biased region" description="Polar residues" evidence="1">
    <location>
        <begin position="14"/>
        <end position="28"/>
    </location>
</feature>
<dbReference type="AlphaFoldDB" id="A0A8H4SRU0"/>
<dbReference type="PROSITE" id="PS50011">
    <property type="entry name" value="PROTEIN_KINASE_DOM"/>
    <property type="match status" value="1"/>
</dbReference>
<dbReference type="Proteomes" id="UP000622797">
    <property type="component" value="Unassembled WGS sequence"/>
</dbReference>